<dbReference type="PANTHER" id="PTHR23234">
    <property type="entry name" value="ZNF44 PROTEIN"/>
    <property type="match status" value="1"/>
</dbReference>
<dbReference type="PROSITE" id="PS51257">
    <property type="entry name" value="PROKAR_LIPOPROTEIN"/>
    <property type="match status" value="1"/>
</dbReference>
<feature type="domain" description="C2H2-type" evidence="7">
    <location>
        <begin position="544"/>
        <end position="571"/>
    </location>
</feature>
<feature type="region of interest" description="Disordered" evidence="6">
    <location>
        <begin position="22"/>
        <end position="49"/>
    </location>
</feature>
<organism evidence="8 9">
    <name type="scientific">Trichobilharzia regenti</name>
    <name type="common">Nasal bird schistosome</name>
    <dbReference type="NCBI Taxonomy" id="157069"/>
    <lineage>
        <taxon>Eukaryota</taxon>
        <taxon>Metazoa</taxon>
        <taxon>Spiralia</taxon>
        <taxon>Lophotrochozoa</taxon>
        <taxon>Platyhelminthes</taxon>
        <taxon>Trematoda</taxon>
        <taxon>Digenea</taxon>
        <taxon>Strigeidida</taxon>
        <taxon>Schistosomatoidea</taxon>
        <taxon>Schistosomatidae</taxon>
        <taxon>Trichobilharzia</taxon>
    </lineage>
</organism>
<dbReference type="PANTHER" id="PTHR23234:SF10">
    <property type="entry name" value="RIKEN CDNA 6720489N17 GENE-RELATED"/>
    <property type="match status" value="1"/>
</dbReference>
<dbReference type="InterPro" id="IPR050758">
    <property type="entry name" value="Znf_C2H2-type"/>
</dbReference>
<feature type="compositionally biased region" description="Low complexity" evidence="6">
    <location>
        <begin position="424"/>
        <end position="440"/>
    </location>
</feature>
<feature type="domain" description="C2H2-type" evidence="7">
    <location>
        <begin position="461"/>
        <end position="489"/>
    </location>
</feature>
<dbReference type="PROSITE" id="PS50157">
    <property type="entry name" value="ZINC_FINGER_C2H2_2"/>
    <property type="match status" value="4"/>
</dbReference>
<dbReference type="Gene3D" id="3.30.160.60">
    <property type="entry name" value="Classic Zinc Finger"/>
    <property type="match status" value="3"/>
</dbReference>
<evidence type="ECO:0000256" key="4">
    <source>
        <dbReference type="ARBA" id="ARBA00022833"/>
    </source>
</evidence>
<dbReference type="PROSITE" id="PS00028">
    <property type="entry name" value="ZINC_FINGER_C2H2_1"/>
    <property type="match status" value="3"/>
</dbReference>
<evidence type="ECO:0000313" key="8">
    <source>
        <dbReference type="Proteomes" id="UP000050795"/>
    </source>
</evidence>
<feature type="domain" description="C2H2-type" evidence="7">
    <location>
        <begin position="489"/>
        <end position="517"/>
    </location>
</feature>
<dbReference type="InterPro" id="IPR036236">
    <property type="entry name" value="Znf_C2H2_sf"/>
</dbReference>
<dbReference type="InterPro" id="IPR013087">
    <property type="entry name" value="Znf_C2H2_type"/>
</dbReference>
<feature type="region of interest" description="Disordered" evidence="6">
    <location>
        <begin position="423"/>
        <end position="451"/>
    </location>
</feature>
<feature type="domain" description="C2H2-type" evidence="7">
    <location>
        <begin position="517"/>
        <end position="544"/>
    </location>
</feature>
<keyword evidence="2" id="KW-0677">Repeat</keyword>
<reference evidence="8" key="1">
    <citation type="submission" date="2022-06" db="EMBL/GenBank/DDBJ databases">
        <authorList>
            <person name="Berger JAMES D."/>
            <person name="Berger JAMES D."/>
        </authorList>
    </citation>
    <scope>NUCLEOTIDE SEQUENCE [LARGE SCALE GENOMIC DNA]</scope>
</reference>
<keyword evidence="4" id="KW-0862">Zinc</keyword>
<dbReference type="GO" id="GO:1990837">
    <property type="term" value="F:sequence-specific double-stranded DNA binding"/>
    <property type="evidence" value="ECO:0007669"/>
    <property type="project" value="UniProtKB-ARBA"/>
</dbReference>
<feature type="region of interest" description="Disordered" evidence="6">
    <location>
        <begin position="153"/>
        <end position="186"/>
    </location>
</feature>
<dbReference type="SUPFAM" id="SSF57667">
    <property type="entry name" value="beta-beta-alpha zinc fingers"/>
    <property type="match status" value="2"/>
</dbReference>
<dbReference type="Proteomes" id="UP000050795">
    <property type="component" value="Unassembled WGS sequence"/>
</dbReference>
<feature type="compositionally biased region" description="Low complexity" evidence="6">
    <location>
        <begin position="24"/>
        <end position="49"/>
    </location>
</feature>
<dbReference type="FunFam" id="3.30.160.60:FF:000303">
    <property type="entry name" value="Zinc finger protein 41"/>
    <property type="match status" value="1"/>
</dbReference>
<protein>
    <recommendedName>
        <fullName evidence="7">C2H2-type domain-containing protein</fullName>
    </recommendedName>
</protein>
<evidence type="ECO:0000256" key="2">
    <source>
        <dbReference type="ARBA" id="ARBA00022737"/>
    </source>
</evidence>
<dbReference type="WBParaSite" id="TREG1_54320.1">
    <property type="protein sequence ID" value="TREG1_54320.1"/>
    <property type="gene ID" value="TREG1_54320"/>
</dbReference>
<dbReference type="Pfam" id="PF00096">
    <property type="entry name" value="zf-C2H2"/>
    <property type="match status" value="1"/>
</dbReference>
<dbReference type="AlphaFoldDB" id="A0AA85JVT6"/>
<proteinExistence type="predicted"/>
<sequence length="592" mass="67309">MFYEKVESDRLTNMNIENNSGIISSSSSCSPSPSSSSASTLTSPSSSSSFGCIDNTQNLIGSSKLSSRILEDAALQLWTSLNLDRFYFSNELIQLTARLQQNIATVAASLNHHQHQQQHQHPHQYQHPEYEQHQHQYYHHHHHHYQENCIHSIQHQHHHQQQQIQPQHQQTHHQNMNNNNNDKLVNILQSPSPYLHSPLTSPSVSSLAAVTSSYNSIIHDNVEKNMNGTHNSNDNNTNINNNNLNYNNEFPLSLINYSNVTKIAQLASSTANFFNSNLTGLTYSNDMYLKCTNNHNNNVNNNSNGSVTTTPSIVIKPDLDATTTNNLNSSSSTTTITNTTPANPPNTSTPTPTITNTNTITDSDVFMKQIDVDNIKKENLNDYSVNQDTYDTKLHYLHEKQEHQLSSDTGAFDPSTDKQCLSNEVQTQEGEQEQPEQQQQQDEKQKEETSIELNKPKQTLYSCTICRQSFHSNTGLRRHNLALHATKAMRCDQCIKVFRHQAALSDHKKRVHGPREYICGICSADFATETYLRSHVRIHDEKRYICLECKHGFSNPSDLKNHMRIHNGEKPFECEIEEIILQEPNEKLESTF</sequence>
<keyword evidence="8" id="KW-1185">Reference proteome</keyword>
<keyword evidence="3 5" id="KW-0863">Zinc-finger</keyword>
<evidence type="ECO:0000259" key="7">
    <source>
        <dbReference type="PROSITE" id="PS50157"/>
    </source>
</evidence>
<dbReference type="GO" id="GO:0008270">
    <property type="term" value="F:zinc ion binding"/>
    <property type="evidence" value="ECO:0007669"/>
    <property type="project" value="UniProtKB-KW"/>
</dbReference>
<feature type="region of interest" description="Disordered" evidence="6">
    <location>
        <begin position="323"/>
        <end position="359"/>
    </location>
</feature>
<dbReference type="SMART" id="SM00355">
    <property type="entry name" value="ZnF_C2H2"/>
    <property type="match status" value="4"/>
</dbReference>
<dbReference type="Pfam" id="PF13912">
    <property type="entry name" value="zf-C2H2_6"/>
    <property type="match status" value="1"/>
</dbReference>
<evidence type="ECO:0000256" key="3">
    <source>
        <dbReference type="ARBA" id="ARBA00022771"/>
    </source>
</evidence>
<evidence type="ECO:0000256" key="6">
    <source>
        <dbReference type="SAM" id="MobiDB-lite"/>
    </source>
</evidence>
<evidence type="ECO:0000256" key="5">
    <source>
        <dbReference type="PROSITE-ProRule" id="PRU00042"/>
    </source>
</evidence>
<evidence type="ECO:0000256" key="1">
    <source>
        <dbReference type="ARBA" id="ARBA00022723"/>
    </source>
</evidence>
<keyword evidence="1" id="KW-0479">Metal-binding</keyword>
<evidence type="ECO:0000313" key="9">
    <source>
        <dbReference type="WBParaSite" id="TREG1_54320.1"/>
    </source>
</evidence>
<reference evidence="9" key="2">
    <citation type="submission" date="2023-11" db="UniProtKB">
        <authorList>
            <consortium name="WormBaseParasite"/>
        </authorList>
    </citation>
    <scope>IDENTIFICATION</scope>
</reference>
<accession>A0AA85JVT6</accession>
<feature type="compositionally biased region" description="Low complexity" evidence="6">
    <location>
        <begin position="161"/>
        <end position="181"/>
    </location>
</feature>
<name>A0AA85JVT6_TRIRE</name>